<gene>
    <name evidence="2" type="ORF">ACFYKT_04615</name>
</gene>
<dbReference type="EMBL" id="JBIACJ010000002">
    <property type="protein sequence ID" value="MFE8695642.1"/>
    <property type="molecule type" value="Genomic_DNA"/>
</dbReference>
<dbReference type="Pfam" id="PF24124">
    <property type="entry name" value="YphA"/>
    <property type="match status" value="1"/>
</dbReference>
<proteinExistence type="predicted"/>
<feature type="transmembrane region" description="Helical" evidence="1">
    <location>
        <begin position="130"/>
        <end position="148"/>
    </location>
</feature>
<feature type="transmembrane region" description="Helical" evidence="1">
    <location>
        <begin position="53"/>
        <end position="69"/>
    </location>
</feature>
<evidence type="ECO:0000256" key="1">
    <source>
        <dbReference type="SAM" id="Phobius"/>
    </source>
</evidence>
<accession>A0ABW6JYQ9</accession>
<protein>
    <submittedName>
        <fullName evidence="2">Uncharacterized protein</fullName>
    </submittedName>
</protein>
<keyword evidence="1" id="KW-1133">Transmembrane helix</keyword>
<dbReference type="PIRSF" id="PIRSF036710">
    <property type="entry name" value="YphA_Bacsu"/>
    <property type="match status" value="1"/>
</dbReference>
<sequence>MEGLTFYWLTWSFWIIATFFMKKENKTRLKFSIWLLLFICASSWVIPIFGYEVSGAGIFLSCSLFYAAARMERLKMLYSLLCSFIIMLAYVCFYLFELFDPVWLIFPRNWMLAVIVVCISFLLQRNSWGRIYILLLGSIQGEFLYALILSKYSFPFLIASFTFLDVIALATLLVTIWNGIEYLATFYERHFNQLEREKQKLS</sequence>
<evidence type="ECO:0000313" key="2">
    <source>
        <dbReference type="EMBL" id="MFE8695642.1"/>
    </source>
</evidence>
<keyword evidence="3" id="KW-1185">Reference proteome</keyword>
<keyword evidence="1" id="KW-0472">Membrane</keyword>
<feature type="transmembrane region" description="Helical" evidence="1">
    <location>
        <begin position="154"/>
        <end position="180"/>
    </location>
</feature>
<keyword evidence="1" id="KW-0812">Transmembrane</keyword>
<comment type="caution">
    <text evidence="2">The sequence shown here is derived from an EMBL/GenBank/DDBJ whole genome shotgun (WGS) entry which is preliminary data.</text>
</comment>
<feature type="transmembrane region" description="Helical" evidence="1">
    <location>
        <begin position="76"/>
        <end position="96"/>
    </location>
</feature>
<dbReference type="RefSeq" id="WP_389216105.1">
    <property type="nucleotide sequence ID" value="NZ_JBIACJ010000002.1"/>
</dbReference>
<feature type="transmembrane region" description="Helical" evidence="1">
    <location>
        <begin position="6"/>
        <end position="22"/>
    </location>
</feature>
<dbReference type="InterPro" id="IPR014617">
    <property type="entry name" value="YphA_Bacsu"/>
</dbReference>
<feature type="transmembrane region" description="Helical" evidence="1">
    <location>
        <begin position="102"/>
        <end position="123"/>
    </location>
</feature>
<organism evidence="2 3">
    <name type="scientific">Cytobacillus mangrovibacter</name>
    <dbReference type="NCBI Taxonomy" id="3299024"/>
    <lineage>
        <taxon>Bacteria</taxon>
        <taxon>Bacillati</taxon>
        <taxon>Bacillota</taxon>
        <taxon>Bacilli</taxon>
        <taxon>Bacillales</taxon>
        <taxon>Bacillaceae</taxon>
        <taxon>Cytobacillus</taxon>
    </lineage>
</organism>
<feature type="transmembrane region" description="Helical" evidence="1">
    <location>
        <begin position="29"/>
        <end position="47"/>
    </location>
</feature>
<dbReference type="Proteomes" id="UP001601058">
    <property type="component" value="Unassembled WGS sequence"/>
</dbReference>
<name>A0ABW6JYQ9_9BACI</name>
<evidence type="ECO:0000313" key="3">
    <source>
        <dbReference type="Proteomes" id="UP001601058"/>
    </source>
</evidence>
<reference evidence="2 3" key="1">
    <citation type="submission" date="2024-08" db="EMBL/GenBank/DDBJ databases">
        <title>Two novel Cytobacillus novel species.</title>
        <authorList>
            <person name="Liu G."/>
        </authorList>
    </citation>
    <scope>NUCLEOTIDE SEQUENCE [LARGE SCALE GENOMIC DNA]</scope>
    <source>
        <strain evidence="2 3">FJAT-53684</strain>
    </source>
</reference>